<gene>
    <name evidence="1" type="primary">PDI1_3</name>
    <name evidence="1" type="ORF">DSO57_1012131</name>
</gene>
<keyword evidence="1" id="KW-0413">Isomerase</keyword>
<comment type="caution">
    <text evidence="1">The sequence shown here is derived from an EMBL/GenBank/DDBJ whole genome shotgun (WGS) entry which is preliminary data.</text>
</comment>
<name>A0ACC2T630_9FUNG</name>
<dbReference type="EMBL" id="QTSX02003593">
    <property type="protein sequence ID" value="KAJ9070075.1"/>
    <property type="molecule type" value="Genomic_DNA"/>
</dbReference>
<evidence type="ECO:0000313" key="1">
    <source>
        <dbReference type="EMBL" id="KAJ9070075.1"/>
    </source>
</evidence>
<proteinExistence type="predicted"/>
<sequence>MKLINTLVSAILFAGGYRGESTDSSVLNLSADSFKDAIVEHKIILVKFFAPWCGHCKTLAPQYETAASLLKETPLKLAEVDCTVHKSVCDEYQVQGFPTLKLFNEGEVSDYDSARETTAIVKFMRNQLLPTVSELSSEDFKSFLEPHQVVMVGYFSDAESDEAKVFAEVAKKHRNEYVFGSISDEALAKEHEAKFPGVVIYKKFDDGKDKYEGEFTTEELTKFLKTSATPLIDDLSPNNFQKYMESKLPLAYIFVESVEDRDAYDASLKDLAKIVKGKVNFVFINATTYGRHAESINLETKFPTFGIQQLEPSGKFPIDQSSPLTADAIVKHVEDFVADKLKPSIKSEPIPEDNNGPVTVLVGDSFSDIAYDTAKDVLVEFYASWCGHCKKLAPIYDQLGEAYKSNDKIVIAKMEVIENDLPYKAGFEVTGFPTIKLFKANTNEIVDFEGDRTVDGFIEFLKANAANDATASVSEPASEDDESDDSDEL</sequence>
<accession>A0ACC2T630</accession>
<dbReference type="EC" id="5.3.4.1" evidence="1"/>
<keyword evidence="2" id="KW-1185">Reference proteome</keyword>
<protein>
    <submittedName>
        <fullName evidence="1">Protein disulfide-isomerase</fullName>
        <ecNumber evidence="1">5.3.4.1</ecNumber>
    </submittedName>
</protein>
<evidence type="ECO:0000313" key="2">
    <source>
        <dbReference type="Proteomes" id="UP001165960"/>
    </source>
</evidence>
<organism evidence="1 2">
    <name type="scientific">Entomophthora muscae</name>
    <dbReference type="NCBI Taxonomy" id="34485"/>
    <lineage>
        <taxon>Eukaryota</taxon>
        <taxon>Fungi</taxon>
        <taxon>Fungi incertae sedis</taxon>
        <taxon>Zoopagomycota</taxon>
        <taxon>Entomophthoromycotina</taxon>
        <taxon>Entomophthoromycetes</taxon>
        <taxon>Entomophthorales</taxon>
        <taxon>Entomophthoraceae</taxon>
        <taxon>Entomophthora</taxon>
    </lineage>
</organism>
<dbReference type="Proteomes" id="UP001165960">
    <property type="component" value="Unassembled WGS sequence"/>
</dbReference>
<reference evidence="1" key="1">
    <citation type="submission" date="2022-04" db="EMBL/GenBank/DDBJ databases">
        <title>Genome of the entomopathogenic fungus Entomophthora muscae.</title>
        <authorList>
            <person name="Elya C."/>
            <person name="Lovett B.R."/>
            <person name="Lee E."/>
            <person name="Macias A.M."/>
            <person name="Hajek A.E."/>
            <person name="De Bivort B.L."/>
            <person name="Kasson M.T."/>
            <person name="De Fine Licht H.H."/>
            <person name="Stajich J.E."/>
        </authorList>
    </citation>
    <scope>NUCLEOTIDE SEQUENCE</scope>
    <source>
        <strain evidence="1">Berkeley</strain>
    </source>
</reference>